<proteinExistence type="predicted"/>
<evidence type="ECO:0000256" key="6">
    <source>
        <dbReference type="ARBA" id="ARBA00023239"/>
    </source>
</evidence>
<keyword evidence="4" id="KW-0659">Purine metabolism</keyword>
<reference evidence="9 10" key="1">
    <citation type="submission" date="2017-06" db="EMBL/GenBank/DDBJ databases">
        <authorList>
            <person name="Kim H.J."/>
            <person name="Triplett B.A."/>
        </authorList>
    </citation>
    <scope>NUCLEOTIDE SEQUENCE [LARGE SCALE GENOMIC DNA]</scope>
    <source>
        <strain evidence="9 10">DSM 18704</strain>
    </source>
</reference>
<dbReference type="RefSeq" id="WP_089409303.1">
    <property type="nucleotide sequence ID" value="NZ_FZOU01000005.1"/>
</dbReference>
<evidence type="ECO:0000256" key="7">
    <source>
        <dbReference type="SAM" id="MobiDB-lite"/>
    </source>
</evidence>
<dbReference type="NCBIfam" id="TIGR03180">
    <property type="entry name" value="UraD_2"/>
    <property type="match status" value="1"/>
</dbReference>
<dbReference type="SUPFAM" id="SSF158694">
    <property type="entry name" value="UraD-Like"/>
    <property type="match status" value="1"/>
</dbReference>
<evidence type="ECO:0000256" key="5">
    <source>
        <dbReference type="ARBA" id="ARBA00022793"/>
    </source>
</evidence>
<organism evidence="9 10">
    <name type="scientific">Granulicella rosea</name>
    <dbReference type="NCBI Taxonomy" id="474952"/>
    <lineage>
        <taxon>Bacteria</taxon>
        <taxon>Pseudomonadati</taxon>
        <taxon>Acidobacteriota</taxon>
        <taxon>Terriglobia</taxon>
        <taxon>Terriglobales</taxon>
        <taxon>Acidobacteriaceae</taxon>
        <taxon>Granulicella</taxon>
    </lineage>
</organism>
<dbReference type="NCBIfam" id="NF010372">
    <property type="entry name" value="PRK13798.1"/>
    <property type="match status" value="1"/>
</dbReference>
<feature type="domain" description="Oxo-4-hydroxy-4-carboxy-5-ureidoimidazoline decarboxylase" evidence="8">
    <location>
        <begin position="10"/>
        <end position="167"/>
    </location>
</feature>
<dbReference type="Pfam" id="PF09349">
    <property type="entry name" value="OHCU_decarbox"/>
    <property type="match status" value="1"/>
</dbReference>
<comment type="catalytic activity">
    <reaction evidence="1">
        <text>5-hydroxy-2-oxo-4-ureido-2,5-dihydro-1H-imidazole-5-carboxylate + H(+) = (S)-allantoin + CO2</text>
        <dbReference type="Rhea" id="RHEA:26301"/>
        <dbReference type="ChEBI" id="CHEBI:15378"/>
        <dbReference type="ChEBI" id="CHEBI:15678"/>
        <dbReference type="ChEBI" id="CHEBI:16526"/>
        <dbReference type="ChEBI" id="CHEBI:58639"/>
        <dbReference type="EC" id="4.1.1.97"/>
    </reaction>
</comment>
<keyword evidence="5" id="KW-0210">Decarboxylase</keyword>
<comment type="pathway">
    <text evidence="2">Purine metabolism; urate degradation; (S)-allantoin from urate: step 3/3.</text>
</comment>
<evidence type="ECO:0000256" key="3">
    <source>
        <dbReference type="ARBA" id="ARBA00012257"/>
    </source>
</evidence>
<sequence length="173" mass="18749">MTNDRLDRWNELPAQAAAEAVLPCNGSTAWADGLAAKRPVADEASLLALSDAIWSSLTADDWQQAFDSHPRIGERKAKAATDSSLKWSSQEQSKAMAADSKKDSAAALAEGNAAYEAKFGRIFLICATGKSAAEILASLHQRLNSTPEAELLEAAEQQRQITQLRLRRWLGEP</sequence>
<evidence type="ECO:0000259" key="8">
    <source>
        <dbReference type="Pfam" id="PF09349"/>
    </source>
</evidence>
<feature type="compositionally biased region" description="Polar residues" evidence="7">
    <location>
        <begin position="81"/>
        <end position="92"/>
    </location>
</feature>
<dbReference type="OrthoDB" id="9787041at2"/>
<evidence type="ECO:0000256" key="1">
    <source>
        <dbReference type="ARBA" id="ARBA00001163"/>
    </source>
</evidence>
<evidence type="ECO:0000256" key="2">
    <source>
        <dbReference type="ARBA" id="ARBA00004754"/>
    </source>
</evidence>
<keyword evidence="6" id="KW-0456">Lyase</keyword>
<dbReference type="GO" id="GO:0006144">
    <property type="term" value="P:purine nucleobase metabolic process"/>
    <property type="evidence" value="ECO:0007669"/>
    <property type="project" value="UniProtKB-KW"/>
</dbReference>
<dbReference type="InterPro" id="IPR036778">
    <property type="entry name" value="OHCU_decarboxylase_sf"/>
</dbReference>
<name>A0A239KY89_9BACT</name>
<dbReference type="InterPro" id="IPR017595">
    <property type="entry name" value="OHCU_decarboxylase-2"/>
</dbReference>
<dbReference type="GO" id="GO:0019628">
    <property type="term" value="P:urate catabolic process"/>
    <property type="evidence" value="ECO:0007669"/>
    <property type="project" value="TreeGrafter"/>
</dbReference>
<protein>
    <recommendedName>
        <fullName evidence="3">2-oxo-4-hydroxy-4-carboxy-5-ureidoimidazoline decarboxylase</fullName>
        <ecNumber evidence="3">4.1.1.97</ecNumber>
    </recommendedName>
</protein>
<dbReference type="EMBL" id="FZOU01000005">
    <property type="protein sequence ID" value="SNT22224.1"/>
    <property type="molecule type" value="Genomic_DNA"/>
</dbReference>
<dbReference type="Gene3D" id="1.10.3330.10">
    <property type="entry name" value="Oxo-4-hydroxy-4-carboxy-5-ureidoimidazoline decarboxylase"/>
    <property type="match status" value="1"/>
</dbReference>
<dbReference type="EC" id="4.1.1.97" evidence="3"/>
<evidence type="ECO:0000313" key="9">
    <source>
        <dbReference type="EMBL" id="SNT22224.1"/>
    </source>
</evidence>
<evidence type="ECO:0000256" key="4">
    <source>
        <dbReference type="ARBA" id="ARBA00022631"/>
    </source>
</evidence>
<dbReference type="PANTHER" id="PTHR43466:SF1">
    <property type="entry name" value="2-OXO-4-HYDROXY-4-CARBOXY-5-UREIDOIMIDAZOLINE DECARBOXYLASE-RELATED"/>
    <property type="match status" value="1"/>
</dbReference>
<evidence type="ECO:0000313" key="10">
    <source>
        <dbReference type="Proteomes" id="UP000198356"/>
    </source>
</evidence>
<dbReference type="PANTHER" id="PTHR43466">
    <property type="entry name" value="2-OXO-4-HYDROXY-4-CARBOXY-5-UREIDOIMIDAZOLINE DECARBOXYLASE-RELATED"/>
    <property type="match status" value="1"/>
</dbReference>
<dbReference type="AlphaFoldDB" id="A0A239KY89"/>
<dbReference type="Proteomes" id="UP000198356">
    <property type="component" value="Unassembled WGS sequence"/>
</dbReference>
<dbReference type="GO" id="GO:0051997">
    <property type="term" value="F:2-oxo-4-hydroxy-4-carboxy-5-ureidoimidazoline decarboxylase activity"/>
    <property type="evidence" value="ECO:0007669"/>
    <property type="project" value="UniProtKB-EC"/>
</dbReference>
<accession>A0A239KY89</accession>
<feature type="region of interest" description="Disordered" evidence="7">
    <location>
        <begin position="73"/>
        <end position="98"/>
    </location>
</feature>
<dbReference type="InterPro" id="IPR018020">
    <property type="entry name" value="OHCU_decarboxylase"/>
</dbReference>
<keyword evidence="10" id="KW-1185">Reference proteome</keyword>
<gene>
    <name evidence="9" type="ORF">SAMN05421770_105246</name>
</gene>